<keyword evidence="3" id="KW-1185">Reference proteome</keyword>
<reference evidence="2 3" key="1">
    <citation type="submission" date="2020-08" db="EMBL/GenBank/DDBJ databases">
        <title>Genomic Encyclopedia of Type Strains, Phase III (KMG-III): the genomes of soil and plant-associated and newly described type strains.</title>
        <authorList>
            <person name="Whitman W."/>
        </authorList>
    </citation>
    <scope>NUCLEOTIDE SEQUENCE [LARGE SCALE GENOMIC DNA]</scope>
    <source>
        <strain evidence="2 3">CECT 3265</strain>
    </source>
</reference>
<gene>
    <name evidence="2" type="ORF">FHS38_003971</name>
</gene>
<name>A0A7W7LCX9_STRNE</name>
<proteinExistence type="predicted"/>
<dbReference type="RefSeq" id="WP_184735138.1">
    <property type="nucleotide sequence ID" value="NZ_BMRW01000027.1"/>
</dbReference>
<dbReference type="AlphaFoldDB" id="A0A7W7LCX9"/>
<evidence type="ECO:0000313" key="3">
    <source>
        <dbReference type="Proteomes" id="UP000556436"/>
    </source>
</evidence>
<evidence type="ECO:0000313" key="2">
    <source>
        <dbReference type="EMBL" id="MBB4887903.1"/>
    </source>
</evidence>
<feature type="region of interest" description="Disordered" evidence="1">
    <location>
        <begin position="1"/>
        <end position="34"/>
    </location>
</feature>
<comment type="caution">
    <text evidence="2">The sequence shown here is derived from an EMBL/GenBank/DDBJ whole genome shotgun (WGS) entry which is preliminary data.</text>
</comment>
<sequence length="69" mass="7342">MLTSNRPTADRDGCGSRLLISRSRRRGSHSGGEVGTVDGLALAATFVCGHLANPDLRREIHSGLQVVEN</sequence>
<dbReference type="Proteomes" id="UP000556436">
    <property type="component" value="Unassembled WGS sequence"/>
</dbReference>
<protein>
    <submittedName>
        <fullName evidence="2">TnpA family transposase</fullName>
    </submittedName>
</protein>
<organism evidence="2 3">
    <name type="scientific">Streptomyces netropsis</name>
    <name type="common">Streptoverticillium netropsis</name>
    <dbReference type="NCBI Taxonomy" id="55404"/>
    <lineage>
        <taxon>Bacteria</taxon>
        <taxon>Bacillati</taxon>
        <taxon>Actinomycetota</taxon>
        <taxon>Actinomycetes</taxon>
        <taxon>Kitasatosporales</taxon>
        <taxon>Streptomycetaceae</taxon>
        <taxon>Streptomyces</taxon>
    </lineage>
</organism>
<dbReference type="EMBL" id="JACHJG010000008">
    <property type="protein sequence ID" value="MBB4887903.1"/>
    <property type="molecule type" value="Genomic_DNA"/>
</dbReference>
<evidence type="ECO:0000256" key="1">
    <source>
        <dbReference type="SAM" id="MobiDB-lite"/>
    </source>
</evidence>
<accession>A0A7W7LCX9</accession>